<reference evidence="2 3" key="1">
    <citation type="submission" date="2017-03" db="EMBL/GenBank/DDBJ databases">
        <authorList>
            <person name="Afonso C.L."/>
            <person name="Miller P.J."/>
            <person name="Scott M.A."/>
            <person name="Spackman E."/>
            <person name="Goraichik I."/>
            <person name="Dimitrov K.M."/>
            <person name="Suarez D.L."/>
            <person name="Swayne D.E."/>
        </authorList>
    </citation>
    <scope>NUCLEOTIDE SEQUENCE [LARGE SCALE GENOMIC DNA]</scope>
    <source>
        <strain evidence="2 3">CECT 7680</strain>
    </source>
</reference>
<accession>A0A1Y5S964</accession>
<name>A0A1Y5S964_9RHOB</name>
<keyword evidence="3" id="KW-1185">Reference proteome</keyword>
<evidence type="ECO:0008006" key="4">
    <source>
        <dbReference type="Google" id="ProtNLM"/>
    </source>
</evidence>
<dbReference type="OrthoDB" id="9130422at2"/>
<protein>
    <recommendedName>
        <fullName evidence="4">DUF4864 domain-containing protein</fullName>
    </recommendedName>
</protein>
<organism evidence="2 3">
    <name type="scientific">Pseudoruegeria aquimaris</name>
    <dbReference type="NCBI Taxonomy" id="393663"/>
    <lineage>
        <taxon>Bacteria</taxon>
        <taxon>Pseudomonadati</taxon>
        <taxon>Pseudomonadota</taxon>
        <taxon>Alphaproteobacteria</taxon>
        <taxon>Rhodobacterales</taxon>
        <taxon>Roseobacteraceae</taxon>
        <taxon>Pseudoruegeria</taxon>
    </lineage>
</organism>
<sequence>MRGFIYTLALVGLMTLTIVSKAQAQSQSVSDVIRSQIDAFLADDVTTAFGFASPMIQGMFGTPERFGEMVRGGYPMVWRPDDVRFLDQREAGAARYQVVMIRDQGGAVHFLEYMMIRQGGEWRINGVRFLQPPGAGA</sequence>
<gene>
    <name evidence="2" type="ORF">PSA7680_01661</name>
</gene>
<dbReference type="Pfam" id="PF16156">
    <property type="entry name" value="DUF4864"/>
    <property type="match status" value="1"/>
</dbReference>
<evidence type="ECO:0000256" key="1">
    <source>
        <dbReference type="SAM" id="SignalP"/>
    </source>
</evidence>
<feature type="chain" id="PRO_5010993991" description="DUF4864 domain-containing protein" evidence="1">
    <location>
        <begin position="25"/>
        <end position="137"/>
    </location>
</feature>
<evidence type="ECO:0000313" key="2">
    <source>
        <dbReference type="EMBL" id="SLN35032.1"/>
    </source>
</evidence>
<evidence type="ECO:0000313" key="3">
    <source>
        <dbReference type="Proteomes" id="UP000193409"/>
    </source>
</evidence>
<proteinExistence type="predicted"/>
<dbReference type="Proteomes" id="UP000193409">
    <property type="component" value="Unassembled WGS sequence"/>
</dbReference>
<dbReference type="InterPro" id="IPR032347">
    <property type="entry name" value="DUF4864"/>
</dbReference>
<dbReference type="RefSeq" id="WP_085868232.1">
    <property type="nucleotide sequence ID" value="NZ_FWFQ01000009.1"/>
</dbReference>
<keyword evidence="1" id="KW-0732">Signal</keyword>
<dbReference type="EMBL" id="FWFQ01000009">
    <property type="protein sequence ID" value="SLN35032.1"/>
    <property type="molecule type" value="Genomic_DNA"/>
</dbReference>
<feature type="signal peptide" evidence="1">
    <location>
        <begin position="1"/>
        <end position="24"/>
    </location>
</feature>
<dbReference type="AlphaFoldDB" id="A0A1Y5S964"/>